<gene>
    <name evidence="1" type="ORF">A9Q84_16705</name>
</gene>
<dbReference type="InterPro" id="IPR032710">
    <property type="entry name" value="NTF2-like_dom_sf"/>
</dbReference>
<dbReference type="EMBL" id="MAAO01000008">
    <property type="protein sequence ID" value="OUR95473.1"/>
    <property type="molecule type" value="Genomic_DNA"/>
</dbReference>
<evidence type="ECO:0000313" key="1">
    <source>
        <dbReference type="EMBL" id="OUR95473.1"/>
    </source>
</evidence>
<dbReference type="AlphaFoldDB" id="A0A1Y5F4H0"/>
<sequence length="147" mass="17220">MILLMTLTQPIHAGGEYRATELFSKEDVRDLVNAYYQLHDSRAKVDGYLELLVDEDLYMLMGSVVESKKEFKKWLKKMRFFSKSVTHSVERIEIYEEADGSFFVDSMISYKGKLRFGISFDKTDNIKWKIVESSNSTKLLIKTYEVF</sequence>
<comment type="caution">
    <text evidence="1">The sequence shown here is derived from an EMBL/GenBank/DDBJ whole genome shotgun (WGS) entry which is preliminary data.</text>
</comment>
<accession>A0A1Y5F4H0</accession>
<name>A0A1Y5F4H0_9BACT</name>
<evidence type="ECO:0000313" key="2">
    <source>
        <dbReference type="Proteomes" id="UP000196531"/>
    </source>
</evidence>
<dbReference type="SUPFAM" id="SSF54427">
    <property type="entry name" value="NTF2-like"/>
    <property type="match status" value="1"/>
</dbReference>
<evidence type="ECO:0008006" key="3">
    <source>
        <dbReference type="Google" id="ProtNLM"/>
    </source>
</evidence>
<protein>
    <recommendedName>
        <fullName evidence="3">SnoaL-like domain-containing protein</fullName>
    </recommendedName>
</protein>
<reference evidence="2" key="1">
    <citation type="journal article" date="2017" name="Proc. Natl. Acad. Sci. U.S.A.">
        <title>Simulation of Deepwater Horizon oil plume reveals substrate specialization within a complex community of hydrocarbon-degraders.</title>
        <authorList>
            <person name="Hu P."/>
            <person name="Dubinsky E.A."/>
            <person name="Probst A.J."/>
            <person name="Wang J."/>
            <person name="Sieber C.M.K."/>
            <person name="Tom L.M."/>
            <person name="Gardinali P."/>
            <person name="Banfield J.F."/>
            <person name="Atlas R.M."/>
            <person name="Andersen G.L."/>
        </authorList>
    </citation>
    <scope>NUCLEOTIDE SEQUENCE [LARGE SCALE GENOMIC DNA]</scope>
</reference>
<dbReference type="Proteomes" id="UP000196531">
    <property type="component" value="Unassembled WGS sequence"/>
</dbReference>
<proteinExistence type="predicted"/>
<organism evidence="1 2">
    <name type="scientific">Halobacteriovorax marinus</name>
    <dbReference type="NCBI Taxonomy" id="97084"/>
    <lineage>
        <taxon>Bacteria</taxon>
        <taxon>Pseudomonadati</taxon>
        <taxon>Bdellovibrionota</taxon>
        <taxon>Bacteriovoracia</taxon>
        <taxon>Bacteriovoracales</taxon>
        <taxon>Halobacteriovoraceae</taxon>
        <taxon>Halobacteriovorax</taxon>
    </lineage>
</organism>